<proteinExistence type="predicted"/>
<protein>
    <submittedName>
        <fullName evidence="1">Uncharacterized protein</fullName>
    </submittedName>
</protein>
<dbReference type="EMBL" id="BARS01005052">
    <property type="protein sequence ID" value="GAF68073.1"/>
    <property type="molecule type" value="Genomic_DNA"/>
</dbReference>
<name>X0RH37_9ZZZZ</name>
<accession>X0RH37</accession>
<gene>
    <name evidence="1" type="ORF">S01H1_09891</name>
</gene>
<feature type="non-terminal residue" evidence="1">
    <location>
        <position position="38"/>
    </location>
</feature>
<comment type="caution">
    <text evidence="1">The sequence shown here is derived from an EMBL/GenBank/DDBJ whole genome shotgun (WGS) entry which is preliminary data.</text>
</comment>
<evidence type="ECO:0000313" key="1">
    <source>
        <dbReference type="EMBL" id="GAF68073.1"/>
    </source>
</evidence>
<dbReference type="AlphaFoldDB" id="X0RH37"/>
<reference evidence="1" key="1">
    <citation type="journal article" date="2014" name="Front. Microbiol.">
        <title>High frequency of phylogenetically diverse reductive dehalogenase-homologous genes in deep subseafloor sedimentary metagenomes.</title>
        <authorList>
            <person name="Kawai M."/>
            <person name="Futagami T."/>
            <person name="Toyoda A."/>
            <person name="Takaki Y."/>
            <person name="Nishi S."/>
            <person name="Hori S."/>
            <person name="Arai W."/>
            <person name="Tsubouchi T."/>
            <person name="Morono Y."/>
            <person name="Uchiyama I."/>
            <person name="Ito T."/>
            <person name="Fujiyama A."/>
            <person name="Inagaki F."/>
            <person name="Takami H."/>
        </authorList>
    </citation>
    <scope>NUCLEOTIDE SEQUENCE</scope>
    <source>
        <strain evidence="1">Expedition CK06-06</strain>
    </source>
</reference>
<organism evidence="1">
    <name type="scientific">marine sediment metagenome</name>
    <dbReference type="NCBI Taxonomy" id="412755"/>
    <lineage>
        <taxon>unclassified sequences</taxon>
        <taxon>metagenomes</taxon>
        <taxon>ecological metagenomes</taxon>
    </lineage>
</organism>
<sequence>MNHRLKHFRIMLFLAVVLSSEVWSRQDTLSYSHIMNQD</sequence>